<gene>
    <name evidence="6" type="ORF">PAI11_36480</name>
</gene>
<proteinExistence type="inferred from homology"/>
<dbReference type="SUPFAM" id="SSF53850">
    <property type="entry name" value="Periplasmic binding protein-like II"/>
    <property type="match status" value="1"/>
</dbReference>
<dbReference type="SUPFAM" id="SSF46785">
    <property type="entry name" value="Winged helix' DNA-binding domain"/>
    <property type="match status" value="1"/>
</dbReference>
<evidence type="ECO:0000256" key="3">
    <source>
        <dbReference type="ARBA" id="ARBA00023125"/>
    </source>
</evidence>
<dbReference type="Pfam" id="PF03466">
    <property type="entry name" value="LysR_substrate"/>
    <property type="match status" value="1"/>
</dbReference>
<dbReference type="EMBL" id="AGUD01000273">
    <property type="protein sequence ID" value="EHN09523.1"/>
    <property type="molecule type" value="Genomic_DNA"/>
</dbReference>
<organism evidence="6 7">
    <name type="scientific">Patulibacter medicamentivorans</name>
    <dbReference type="NCBI Taxonomy" id="1097667"/>
    <lineage>
        <taxon>Bacteria</taxon>
        <taxon>Bacillati</taxon>
        <taxon>Actinomycetota</taxon>
        <taxon>Thermoleophilia</taxon>
        <taxon>Solirubrobacterales</taxon>
        <taxon>Patulibacteraceae</taxon>
        <taxon>Patulibacter</taxon>
    </lineage>
</organism>
<dbReference type="PANTHER" id="PTHR30126:SF39">
    <property type="entry name" value="HTH-TYPE TRANSCRIPTIONAL REGULATOR CYSL"/>
    <property type="match status" value="1"/>
</dbReference>
<evidence type="ECO:0000313" key="7">
    <source>
        <dbReference type="Proteomes" id="UP000005143"/>
    </source>
</evidence>
<dbReference type="AlphaFoldDB" id="H0E9X5"/>
<keyword evidence="3" id="KW-0238">DNA-binding</keyword>
<dbReference type="GO" id="GO:0003700">
    <property type="term" value="F:DNA-binding transcription factor activity"/>
    <property type="evidence" value="ECO:0007669"/>
    <property type="project" value="InterPro"/>
</dbReference>
<feature type="domain" description="HTH lysR-type" evidence="5">
    <location>
        <begin position="10"/>
        <end position="67"/>
    </location>
</feature>
<dbReference type="PROSITE" id="PS50931">
    <property type="entry name" value="HTH_LYSR"/>
    <property type="match status" value="1"/>
</dbReference>
<dbReference type="Gene3D" id="3.40.190.290">
    <property type="match status" value="1"/>
</dbReference>
<comment type="similarity">
    <text evidence="1">Belongs to the LysR transcriptional regulatory family.</text>
</comment>
<dbReference type="PANTHER" id="PTHR30126">
    <property type="entry name" value="HTH-TYPE TRANSCRIPTIONAL REGULATOR"/>
    <property type="match status" value="1"/>
</dbReference>
<dbReference type="Pfam" id="PF00126">
    <property type="entry name" value="HTH_1"/>
    <property type="match status" value="1"/>
</dbReference>
<dbReference type="RefSeq" id="WP_007577952.1">
    <property type="nucleotide sequence ID" value="NZ_AGUD01000273.1"/>
</dbReference>
<evidence type="ECO:0000256" key="4">
    <source>
        <dbReference type="ARBA" id="ARBA00023163"/>
    </source>
</evidence>
<dbReference type="InterPro" id="IPR036388">
    <property type="entry name" value="WH-like_DNA-bd_sf"/>
</dbReference>
<dbReference type="InterPro" id="IPR005119">
    <property type="entry name" value="LysR_subst-bd"/>
</dbReference>
<dbReference type="GO" id="GO:0000976">
    <property type="term" value="F:transcription cis-regulatory region binding"/>
    <property type="evidence" value="ECO:0007669"/>
    <property type="project" value="TreeGrafter"/>
</dbReference>
<keyword evidence="4" id="KW-0804">Transcription</keyword>
<evidence type="ECO:0000313" key="6">
    <source>
        <dbReference type="EMBL" id="EHN09523.1"/>
    </source>
</evidence>
<evidence type="ECO:0000256" key="2">
    <source>
        <dbReference type="ARBA" id="ARBA00023015"/>
    </source>
</evidence>
<keyword evidence="7" id="KW-1185">Reference proteome</keyword>
<sequence length="296" mass="30866">MAADAPIRSPDLVELRALVAAARHGSIGAAARELGVSQPALSKRLRQLEDVVGLRLLERSPRGVTPTDAGHRLLLGAQRVLDQLGDLDRTVLELRGRPRPLRLAASPVVAESLLPSILTAFHRQPGREPVELIVGNSDLVRELVASGRADVGIAGSGPGEDEGHHVLAEDELVVAVPAGHPWQALDAVPLAKLVSTPLVLRDPGANQRQVLDALLASLGLALAPPRVEVGSTTAALAASAETGVPALLSRLSVPPDSDVALRPIDGPRLARRFVVLVSAARAPSAAVERLVAALRP</sequence>
<evidence type="ECO:0000256" key="1">
    <source>
        <dbReference type="ARBA" id="ARBA00009437"/>
    </source>
</evidence>
<dbReference type="InterPro" id="IPR000847">
    <property type="entry name" value="LysR_HTH_N"/>
</dbReference>
<name>H0E9X5_9ACTN</name>
<protein>
    <submittedName>
        <fullName evidence="6">LysR-family transcriptional regulator</fullName>
    </submittedName>
</protein>
<comment type="caution">
    <text evidence="6">The sequence shown here is derived from an EMBL/GenBank/DDBJ whole genome shotgun (WGS) entry which is preliminary data.</text>
</comment>
<accession>H0E9X5</accession>
<reference evidence="6 7" key="1">
    <citation type="journal article" date="2013" name="Biodegradation">
        <title>Quantitative proteomic analysis of ibuprofen-degrading Patulibacter sp. strain I11.</title>
        <authorList>
            <person name="Almeida B."/>
            <person name="Kjeldal H."/>
            <person name="Lolas I."/>
            <person name="Knudsen A.D."/>
            <person name="Carvalho G."/>
            <person name="Nielsen K.L."/>
            <person name="Barreto Crespo M.T."/>
            <person name="Stensballe A."/>
            <person name="Nielsen J.L."/>
        </authorList>
    </citation>
    <scope>NUCLEOTIDE SEQUENCE [LARGE SCALE GENOMIC DNA]</scope>
    <source>
        <strain evidence="6 7">I11</strain>
    </source>
</reference>
<evidence type="ECO:0000259" key="5">
    <source>
        <dbReference type="PROSITE" id="PS50931"/>
    </source>
</evidence>
<dbReference type="Proteomes" id="UP000005143">
    <property type="component" value="Unassembled WGS sequence"/>
</dbReference>
<keyword evidence="2" id="KW-0805">Transcription regulation</keyword>
<dbReference type="Gene3D" id="1.10.10.10">
    <property type="entry name" value="Winged helix-like DNA-binding domain superfamily/Winged helix DNA-binding domain"/>
    <property type="match status" value="1"/>
</dbReference>
<dbReference type="FunFam" id="1.10.10.10:FF:000001">
    <property type="entry name" value="LysR family transcriptional regulator"/>
    <property type="match status" value="1"/>
</dbReference>
<dbReference type="InterPro" id="IPR036390">
    <property type="entry name" value="WH_DNA-bd_sf"/>
</dbReference>
<dbReference type="PRINTS" id="PR00039">
    <property type="entry name" value="HTHLYSR"/>
</dbReference>